<sequence>MNGSAITAEGLINARKTSGLQIVVLVMCFLVVAMDGFDVASVGYVAPLLKREWLLGPQQLGTMFGAGLVGLTVGSFVFGPLADRIGRKRTIVMSVVLFGLGSLLTSFATTPGWFIALRFLTGVGLGGGMPTAITLSSEYSPERHRPMLVTLMFCGFTIGLAFGGQLAALIMPVWGWRGVFVAGGVAPLVLAPLLWWMLPESLRFMLGKRKYEAEAQRVLDRLSDAAAIAAEPVTHAPTTSTTVTTPSVSTRPYATLFNAHYRKGTLLLWLAFFCTLWVYYQISSWLPSVLADSGMSAARAAQVSALLPVSGTVGALVNAALMRRMNPFIVLSVSYVVAAISIACIGHAMNTPVLLAVAVWFSGLGLSGAQTGANVLVAGFYETRARATGVSWALGVGRVGSIIGSMTGGLLLVLLHSPAVAFTVFAAPALVAAIAMLGTGWLYRAKAVH</sequence>
<feature type="transmembrane region" description="Helical" evidence="5">
    <location>
        <begin position="22"/>
        <end position="46"/>
    </location>
</feature>
<feature type="transmembrane region" description="Helical" evidence="5">
    <location>
        <begin position="115"/>
        <end position="135"/>
    </location>
</feature>
<feature type="transmembrane region" description="Helical" evidence="5">
    <location>
        <begin position="355"/>
        <end position="380"/>
    </location>
</feature>
<evidence type="ECO:0000313" key="8">
    <source>
        <dbReference type="Proteomes" id="UP000243502"/>
    </source>
</evidence>
<name>A0A2I8ESC4_9BURK</name>
<keyword evidence="3 5" id="KW-1133">Transmembrane helix</keyword>
<feature type="transmembrane region" description="Helical" evidence="5">
    <location>
        <begin position="176"/>
        <end position="198"/>
    </location>
</feature>
<evidence type="ECO:0000259" key="6">
    <source>
        <dbReference type="PROSITE" id="PS50850"/>
    </source>
</evidence>
<keyword evidence="4 5" id="KW-0472">Membrane</keyword>
<feature type="transmembrane region" description="Helical" evidence="5">
    <location>
        <begin position="328"/>
        <end position="349"/>
    </location>
</feature>
<feature type="transmembrane region" description="Helical" evidence="5">
    <location>
        <begin position="147"/>
        <end position="170"/>
    </location>
</feature>
<evidence type="ECO:0000256" key="4">
    <source>
        <dbReference type="ARBA" id="ARBA00023136"/>
    </source>
</evidence>
<proteinExistence type="predicted"/>
<reference evidence="7 8" key="1">
    <citation type="submission" date="2018-01" db="EMBL/GenBank/DDBJ databases">
        <title>Species boundaries and ecological features among Paraburkholderia terrae DSMZ17804T, P. hospita DSMZ17164T and P. caribensis DSMZ13236T.</title>
        <authorList>
            <person name="Pratama A.A."/>
        </authorList>
    </citation>
    <scope>NUCLEOTIDE SEQUENCE [LARGE SCALE GENOMIC DNA]</scope>
    <source>
        <strain evidence="7 8">DSM 17804</strain>
    </source>
</reference>
<dbReference type="CDD" id="cd17365">
    <property type="entry name" value="MFS_PcaK_like"/>
    <property type="match status" value="1"/>
</dbReference>
<dbReference type="Gene3D" id="1.20.1250.20">
    <property type="entry name" value="MFS general substrate transporter like domains"/>
    <property type="match status" value="1"/>
</dbReference>
<feature type="transmembrane region" description="Helical" evidence="5">
    <location>
        <begin position="58"/>
        <end position="78"/>
    </location>
</feature>
<dbReference type="Pfam" id="PF07690">
    <property type="entry name" value="MFS_1"/>
    <property type="match status" value="1"/>
</dbReference>
<evidence type="ECO:0000256" key="1">
    <source>
        <dbReference type="ARBA" id="ARBA00004141"/>
    </source>
</evidence>
<dbReference type="PANTHER" id="PTHR23508">
    <property type="entry name" value="CARBOXYLIC ACID TRANSPORTER PROTEIN HOMOLOG"/>
    <property type="match status" value="1"/>
</dbReference>
<dbReference type="RefSeq" id="WP_042304661.1">
    <property type="nucleotide sequence ID" value="NZ_CP026112.1"/>
</dbReference>
<dbReference type="AlphaFoldDB" id="A0A2I8ESC4"/>
<dbReference type="OrthoDB" id="7066727at2"/>
<feature type="transmembrane region" description="Helical" evidence="5">
    <location>
        <begin position="266"/>
        <end position="282"/>
    </location>
</feature>
<dbReference type="SUPFAM" id="SSF103473">
    <property type="entry name" value="MFS general substrate transporter"/>
    <property type="match status" value="1"/>
</dbReference>
<dbReference type="GO" id="GO:0046943">
    <property type="term" value="F:carboxylic acid transmembrane transporter activity"/>
    <property type="evidence" value="ECO:0007669"/>
    <property type="project" value="TreeGrafter"/>
</dbReference>
<evidence type="ECO:0000313" key="7">
    <source>
        <dbReference type="EMBL" id="AUT61704.1"/>
    </source>
</evidence>
<dbReference type="InterPro" id="IPR020846">
    <property type="entry name" value="MFS_dom"/>
</dbReference>
<dbReference type="EMBL" id="CP026112">
    <property type="protein sequence ID" value="AUT61704.1"/>
    <property type="molecule type" value="Genomic_DNA"/>
</dbReference>
<dbReference type="InterPro" id="IPR011701">
    <property type="entry name" value="MFS"/>
</dbReference>
<evidence type="ECO:0000256" key="3">
    <source>
        <dbReference type="ARBA" id="ARBA00022989"/>
    </source>
</evidence>
<dbReference type="PROSITE" id="PS00217">
    <property type="entry name" value="SUGAR_TRANSPORT_2"/>
    <property type="match status" value="1"/>
</dbReference>
<evidence type="ECO:0000256" key="2">
    <source>
        <dbReference type="ARBA" id="ARBA00022692"/>
    </source>
</evidence>
<dbReference type="InterPro" id="IPR036259">
    <property type="entry name" value="MFS_trans_sf"/>
</dbReference>
<evidence type="ECO:0000256" key="5">
    <source>
        <dbReference type="SAM" id="Phobius"/>
    </source>
</evidence>
<feature type="transmembrane region" description="Helical" evidence="5">
    <location>
        <begin position="420"/>
        <end position="443"/>
    </location>
</feature>
<keyword evidence="2 5" id="KW-0812">Transmembrane</keyword>
<feature type="transmembrane region" description="Helical" evidence="5">
    <location>
        <begin position="302"/>
        <end position="321"/>
    </location>
</feature>
<accession>A0A2I8ESC4</accession>
<dbReference type="PROSITE" id="PS50850">
    <property type="entry name" value="MFS"/>
    <property type="match status" value="1"/>
</dbReference>
<gene>
    <name evidence="7" type="ORF">C2L65_18510</name>
</gene>
<dbReference type="InterPro" id="IPR005829">
    <property type="entry name" value="Sugar_transporter_CS"/>
</dbReference>
<comment type="subcellular location">
    <subcellularLocation>
        <location evidence="1">Membrane</location>
        <topology evidence="1">Multi-pass membrane protein</topology>
    </subcellularLocation>
</comment>
<feature type="transmembrane region" description="Helical" evidence="5">
    <location>
        <begin position="392"/>
        <end position="414"/>
    </location>
</feature>
<dbReference type="Proteomes" id="UP000243502">
    <property type="component" value="Chromosome 2"/>
</dbReference>
<feature type="domain" description="Major facilitator superfamily (MFS) profile" evidence="6">
    <location>
        <begin position="24"/>
        <end position="444"/>
    </location>
</feature>
<dbReference type="GO" id="GO:0005886">
    <property type="term" value="C:plasma membrane"/>
    <property type="evidence" value="ECO:0007669"/>
    <property type="project" value="TreeGrafter"/>
</dbReference>
<protein>
    <submittedName>
        <fullName evidence="7">MFS transporter</fullName>
    </submittedName>
</protein>
<feature type="transmembrane region" description="Helical" evidence="5">
    <location>
        <begin position="90"/>
        <end position="109"/>
    </location>
</feature>
<dbReference type="PANTHER" id="PTHR23508:SF10">
    <property type="entry name" value="CARBOXYLIC ACID TRANSPORTER PROTEIN HOMOLOG"/>
    <property type="match status" value="1"/>
</dbReference>
<organism evidence="7 8">
    <name type="scientific">Paraburkholderia terrae</name>
    <dbReference type="NCBI Taxonomy" id="311230"/>
    <lineage>
        <taxon>Bacteria</taxon>
        <taxon>Pseudomonadati</taxon>
        <taxon>Pseudomonadota</taxon>
        <taxon>Betaproteobacteria</taxon>
        <taxon>Burkholderiales</taxon>
        <taxon>Burkholderiaceae</taxon>
        <taxon>Paraburkholderia</taxon>
    </lineage>
</organism>
<dbReference type="KEGG" id="pter:C2L65_18510"/>